<dbReference type="EMBL" id="FNLC01000004">
    <property type="protein sequence ID" value="SDR35812.1"/>
    <property type="molecule type" value="Genomic_DNA"/>
</dbReference>
<feature type="domain" description="DUF8153" evidence="2">
    <location>
        <begin position="24"/>
        <end position="111"/>
    </location>
</feature>
<accession>A0A1H1IDU3</accession>
<feature type="transmembrane region" description="Helical" evidence="1">
    <location>
        <begin position="63"/>
        <end position="85"/>
    </location>
</feature>
<evidence type="ECO:0000313" key="3">
    <source>
        <dbReference type="EMBL" id="SDR35812.1"/>
    </source>
</evidence>
<feature type="transmembrane region" description="Helical" evidence="1">
    <location>
        <begin position="7"/>
        <end position="25"/>
    </location>
</feature>
<organism evidence="3 4">
    <name type="scientific">Natronobacterium texcoconense</name>
    <dbReference type="NCBI Taxonomy" id="1095778"/>
    <lineage>
        <taxon>Archaea</taxon>
        <taxon>Methanobacteriati</taxon>
        <taxon>Methanobacteriota</taxon>
        <taxon>Stenosarchaea group</taxon>
        <taxon>Halobacteria</taxon>
        <taxon>Halobacteriales</taxon>
        <taxon>Natrialbaceae</taxon>
        <taxon>Natronobacterium</taxon>
    </lineage>
</organism>
<reference evidence="4" key="1">
    <citation type="submission" date="2016-10" db="EMBL/GenBank/DDBJ databases">
        <authorList>
            <person name="Varghese N."/>
            <person name="Submissions S."/>
        </authorList>
    </citation>
    <scope>NUCLEOTIDE SEQUENCE [LARGE SCALE GENOMIC DNA]</scope>
    <source>
        <strain evidence="4">DSM 24767</strain>
    </source>
</reference>
<dbReference type="OrthoDB" id="339112at2157"/>
<proteinExistence type="predicted"/>
<keyword evidence="4" id="KW-1185">Reference proteome</keyword>
<sequence>MRRLTRYAISVVVGLAVTVPVLLVGYDSPTILLAIPLVYATTTAIAHWDALPTSLFGSRESRAGWKMGAIAGGVSAFVCIGLLQVSIPAGIAGYGLLLFGSVLTTAELDVTDES</sequence>
<gene>
    <name evidence="3" type="ORF">SAMN04489842_3467</name>
</gene>
<feature type="transmembrane region" description="Helical" evidence="1">
    <location>
        <begin position="31"/>
        <end position="51"/>
    </location>
</feature>
<evidence type="ECO:0000259" key="2">
    <source>
        <dbReference type="Pfam" id="PF26480"/>
    </source>
</evidence>
<name>A0A1H1IDU3_NATTX</name>
<evidence type="ECO:0000313" key="4">
    <source>
        <dbReference type="Proteomes" id="UP000198848"/>
    </source>
</evidence>
<dbReference type="AlphaFoldDB" id="A0A1H1IDU3"/>
<protein>
    <recommendedName>
        <fullName evidence="2">DUF8153 domain-containing protein</fullName>
    </recommendedName>
</protein>
<dbReference type="Pfam" id="PF26480">
    <property type="entry name" value="DUF8153"/>
    <property type="match status" value="1"/>
</dbReference>
<keyword evidence="1" id="KW-0812">Transmembrane</keyword>
<keyword evidence="1" id="KW-1133">Transmembrane helix</keyword>
<dbReference type="RefSeq" id="WP_211704983.1">
    <property type="nucleotide sequence ID" value="NZ_FNLC01000004.1"/>
</dbReference>
<keyword evidence="1" id="KW-0472">Membrane</keyword>
<evidence type="ECO:0000256" key="1">
    <source>
        <dbReference type="SAM" id="Phobius"/>
    </source>
</evidence>
<dbReference type="Proteomes" id="UP000198848">
    <property type="component" value="Unassembled WGS sequence"/>
</dbReference>
<dbReference type="InterPro" id="IPR058466">
    <property type="entry name" value="DUF8153"/>
</dbReference>
<dbReference type="STRING" id="1095778.SAMN04489842_3467"/>